<evidence type="ECO:0000256" key="4">
    <source>
        <dbReference type="ARBA" id="ARBA00054872"/>
    </source>
</evidence>
<keyword evidence="3" id="KW-0648">Protein biosynthesis</keyword>
<keyword evidence="10" id="KW-1185">Reference proteome</keyword>
<evidence type="ECO:0000259" key="8">
    <source>
        <dbReference type="SMART" id="SM00653"/>
    </source>
</evidence>
<feature type="domain" description="Translation initiation factor IF2/IF5" evidence="8">
    <location>
        <begin position="80"/>
        <end position="189"/>
    </location>
</feature>
<comment type="function">
    <text evidence="4">Component of the eIF2 complex that functions in the early steps of protein synthesis by forming a ternary complex with GTP and initiator tRNA. This complex binds to a 40S ribosomal subunit, followed by mRNA binding to form a 43S pre-initiation complex (43S PIC). Junction of the 60S ribosomal subunit to form the 80S initiation complex is preceded by hydrolysis of the GTP bound to eIF2 and release of an eIF2-GDP binary complex. In order for eIF2 to recycle and catalyze another round of initiation, the GDP bound to eIF2 must exchange with GTP by way of a reaction catalyzed by eIF2B.</text>
</comment>
<dbReference type="SUPFAM" id="SSF75689">
    <property type="entry name" value="Zinc-binding domain of translation initiation factor 2 beta"/>
    <property type="match status" value="1"/>
</dbReference>
<evidence type="ECO:0000256" key="1">
    <source>
        <dbReference type="ARBA" id="ARBA00010397"/>
    </source>
</evidence>
<organism evidence="9 10">
    <name type="scientific">Chenopodium quinoa</name>
    <name type="common">Quinoa</name>
    <dbReference type="NCBI Taxonomy" id="63459"/>
    <lineage>
        <taxon>Eukaryota</taxon>
        <taxon>Viridiplantae</taxon>
        <taxon>Streptophyta</taxon>
        <taxon>Embryophyta</taxon>
        <taxon>Tracheophyta</taxon>
        <taxon>Spermatophyta</taxon>
        <taxon>Magnoliopsida</taxon>
        <taxon>eudicotyledons</taxon>
        <taxon>Gunneridae</taxon>
        <taxon>Pentapetalae</taxon>
        <taxon>Caryophyllales</taxon>
        <taxon>Chenopodiaceae</taxon>
        <taxon>Chenopodioideae</taxon>
        <taxon>Atripliceae</taxon>
        <taxon>Chenopodium</taxon>
    </lineage>
</organism>
<dbReference type="SUPFAM" id="SSF100966">
    <property type="entry name" value="Translation initiation factor 2 beta, aIF2beta, N-terminal domain"/>
    <property type="match status" value="1"/>
</dbReference>
<reference evidence="9" key="2">
    <citation type="submission" date="2021-03" db="UniProtKB">
        <authorList>
            <consortium name="EnsemblPlants"/>
        </authorList>
    </citation>
    <scope>IDENTIFICATION</scope>
</reference>
<dbReference type="GO" id="GO:0001731">
    <property type="term" value="P:formation of translation preinitiation complex"/>
    <property type="evidence" value="ECO:0007669"/>
    <property type="project" value="TreeGrafter"/>
</dbReference>
<dbReference type="PANTHER" id="PTHR23001">
    <property type="entry name" value="EUKARYOTIC TRANSLATION INITIATION FACTOR"/>
    <property type="match status" value="1"/>
</dbReference>
<evidence type="ECO:0000313" key="9">
    <source>
        <dbReference type="EnsemblPlants" id="AUR62002928-RA:cds"/>
    </source>
</evidence>
<evidence type="ECO:0000256" key="2">
    <source>
        <dbReference type="ARBA" id="ARBA00022540"/>
    </source>
</evidence>
<comment type="similarity">
    <text evidence="1">Belongs to the eIF-2-beta/eIF-5 family.</text>
</comment>
<evidence type="ECO:0000256" key="3">
    <source>
        <dbReference type="ARBA" id="ARBA00022917"/>
    </source>
</evidence>
<dbReference type="PANTHER" id="PTHR23001:SF3">
    <property type="entry name" value="EUKARYOTIC TRANSLATION INITIATION FACTOR 2 SUBUNIT 2"/>
    <property type="match status" value="1"/>
</dbReference>
<dbReference type="Pfam" id="PF01873">
    <property type="entry name" value="eIF-5_eIF-2B"/>
    <property type="match status" value="1"/>
</dbReference>
<dbReference type="FunFam" id="3.30.30.170:FF:000001">
    <property type="entry name" value="Eukaryotic translation initiation factor 2 subunit"/>
    <property type="match status" value="1"/>
</dbReference>
<dbReference type="GO" id="GO:0005850">
    <property type="term" value="C:eukaryotic translation initiation factor 2 complex"/>
    <property type="evidence" value="ECO:0007669"/>
    <property type="project" value="TreeGrafter"/>
</dbReference>
<dbReference type="Proteomes" id="UP000596660">
    <property type="component" value="Unplaced"/>
</dbReference>
<dbReference type="AlphaFoldDB" id="A0A803KV70"/>
<sequence>MDDNNLADSIEPLNFSKKKKKKRVAKSENAIDGNDKEEVIRSDEQSQQPSQEGTDNDGDYQYEELLQRIYSGGFSEGRQKTVMKLPVPLVARQGSKKTVHVNFMDFCKIMHRDPKHLASFMEMELATTLSLDDKQRLVVNGRFAPKHFEVLLRKYAMDYVICHGCKSSDTNFSKENRIMFLRCEQCGSARSVLPVKLPMFHACTGRKKVGA</sequence>
<feature type="region of interest" description="Disordered" evidence="7">
    <location>
        <begin position="1"/>
        <end position="58"/>
    </location>
</feature>
<dbReference type="EnsemblPlants" id="AUR62002928-RA">
    <property type="protein sequence ID" value="AUR62002928-RA:cds"/>
    <property type="gene ID" value="AUR62002928"/>
</dbReference>
<dbReference type="Gene3D" id="3.30.30.170">
    <property type="match status" value="1"/>
</dbReference>
<dbReference type="InterPro" id="IPR002735">
    <property type="entry name" value="Transl_init_fac_IF2/IF5_dom"/>
</dbReference>
<dbReference type="InterPro" id="IPR016189">
    <property type="entry name" value="Transl_init_fac_IF2/IF5_N"/>
</dbReference>
<dbReference type="SMART" id="SM00653">
    <property type="entry name" value="eIF2B_5"/>
    <property type="match status" value="1"/>
</dbReference>
<dbReference type="GO" id="GO:0031369">
    <property type="term" value="F:translation initiation factor binding"/>
    <property type="evidence" value="ECO:0007669"/>
    <property type="project" value="TreeGrafter"/>
</dbReference>
<dbReference type="GO" id="GO:0003743">
    <property type="term" value="F:translation initiation factor activity"/>
    <property type="evidence" value="ECO:0007669"/>
    <property type="project" value="UniProtKB-KW"/>
</dbReference>
<reference evidence="9" key="1">
    <citation type="journal article" date="2017" name="Nature">
        <title>The genome of Chenopodium quinoa.</title>
        <authorList>
            <person name="Jarvis D.E."/>
            <person name="Ho Y.S."/>
            <person name="Lightfoot D.J."/>
            <person name="Schmoeckel S.M."/>
            <person name="Li B."/>
            <person name="Borm T.J.A."/>
            <person name="Ohyanagi H."/>
            <person name="Mineta K."/>
            <person name="Michell C.T."/>
            <person name="Saber N."/>
            <person name="Kharbatia N.M."/>
            <person name="Rupper R.R."/>
            <person name="Sharp A.R."/>
            <person name="Dally N."/>
            <person name="Boughton B.A."/>
            <person name="Woo Y.H."/>
            <person name="Gao G."/>
            <person name="Schijlen E.G.W.M."/>
            <person name="Guo X."/>
            <person name="Momin A.A."/>
            <person name="Negrao S."/>
            <person name="Al-Babili S."/>
            <person name="Gehring C."/>
            <person name="Roessner U."/>
            <person name="Jung C."/>
            <person name="Murphy K."/>
            <person name="Arold S.T."/>
            <person name="Gojobori T."/>
            <person name="van der Linden C.G."/>
            <person name="van Loo E.N."/>
            <person name="Jellen E.N."/>
            <person name="Maughan P.J."/>
            <person name="Tester M."/>
        </authorList>
    </citation>
    <scope>NUCLEOTIDE SEQUENCE [LARGE SCALE GENOMIC DNA]</scope>
    <source>
        <strain evidence="9">cv. PI 614886</strain>
    </source>
</reference>
<accession>A0A803KV70</accession>
<dbReference type="InterPro" id="IPR045196">
    <property type="entry name" value="IF2/IF5"/>
</dbReference>
<dbReference type="Gramene" id="AUR62002928-RA">
    <property type="protein sequence ID" value="AUR62002928-RA:cds"/>
    <property type="gene ID" value="AUR62002928"/>
</dbReference>
<comment type="subunit">
    <text evidence="5">Eukaryotic translation initiation factor 2 eIF2 is a heterotrimeric complex composed of an alpha, a beta and a gamma subunit.</text>
</comment>
<proteinExistence type="inferred from homology"/>
<dbReference type="InterPro" id="IPR016190">
    <property type="entry name" value="Transl_init_fac_IF2/IF5_Zn-bd"/>
</dbReference>
<dbReference type="SMR" id="A0A803KV70"/>
<keyword evidence="2" id="KW-0396">Initiation factor</keyword>
<evidence type="ECO:0000256" key="7">
    <source>
        <dbReference type="SAM" id="MobiDB-lite"/>
    </source>
</evidence>
<evidence type="ECO:0000313" key="10">
    <source>
        <dbReference type="Proteomes" id="UP000596660"/>
    </source>
</evidence>
<evidence type="ECO:0000256" key="6">
    <source>
        <dbReference type="ARBA" id="ARBA00073542"/>
    </source>
</evidence>
<feature type="compositionally biased region" description="Basic and acidic residues" evidence="7">
    <location>
        <begin position="33"/>
        <end position="44"/>
    </location>
</feature>
<protein>
    <recommendedName>
        <fullName evidence="6">Eukaryotic translation initiation factor 2 subunit beta</fullName>
    </recommendedName>
</protein>
<evidence type="ECO:0000256" key="5">
    <source>
        <dbReference type="ARBA" id="ARBA00063900"/>
    </source>
</evidence>
<name>A0A803KV70_CHEQI</name>
<dbReference type="GO" id="GO:0003729">
    <property type="term" value="F:mRNA binding"/>
    <property type="evidence" value="ECO:0007669"/>
    <property type="project" value="TreeGrafter"/>
</dbReference>